<organism evidence="1 2">
    <name type="scientific">Halocaridina rubra</name>
    <name type="common">Hawaiian red shrimp</name>
    <dbReference type="NCBI Taxonomy" id="373956"/>
    <lineage>
        <taxon>Eukaryota</taxon>
        <taxon>Metazoa</taxon>
        <taxon>Ecdysozoa</taxon>
        <taxon>Arthropoda</taxon>
        <taxon>Crustacea</taxon>
        <taxon>Multicrustacea</taxon>
        <taxon>Malacostraca</taxon>
        <taxon>Eumalacostraca</taxon>
        <taxon>Eucarida</taxon>
        <taxon>Decapoda</taxon>
        <taxon>Pleocyemata</taxon>
        <taxon>Caridea</taxon>
        <taxon>Atyoidea</taxon>
        <taxon>Atyidae</taxon>
        <taxon>Halocaridina</taxon>
    </lineage>
</organism>
<proteinExistence type="predicted"/>
<accession>A0AAN8XFG2</accession>
<protein>
    <submittedName>
        <fullName evidence="1">Uncharacterized protein</fullName>
    </submittedName>
</protein>
<dbReference type="EMBL" id="JAXCGZ010007181">
    <property type="protein sequence ID" value="KAK7079393.1"/>
    <property type="molecule type" value="Genomic_DNA"/>
</dbReference>
<evidence type="ECO:0000313" key="1">
    <source>
        <dbReference type="EMBL" id="KAK7079393.1"/>
    </source>
</evidence>
<comment type="caution">
    <text evidence="1">The sequence shown here is derived from an EMBL/GenBank/DDBJ whole genome shotgun (WGS) entry which is preliminary data.</text>
</comment>
<gene>
    <name evidence="1" type="ORF">SK128_001176</name>
</gene>
<evidence type="ECO:0000313" key="2">
    <source>
        <dbReference type="Proteomes" id="UP001381693"/>
    </source>
</evidence>
<dbReference type="AlphaFoldDB" id="A0AAN8XFG2"/>
<dbReference type="Proteomes" id="UP001381693">
    <property type="component" value="Unassembled WGS sequence"/>
</dbReference>
<reference evidence="1 2" key="1">
    <citation type="submission" date="2023-11" db="EMBL/GenBank/DDBJ databases">
        <title>Halocaridina rubra genome assembly.</title>
        <authorList>
            <person name="Smith C."/>
        </authorList>
    </citation>
    <scope>NUCLEOTIDE SEQUENCE [LARGE SCALE GENOMIC DNA]</scope>
    <source>
        <strain evidence="1">EP-1</strain>
        <tissue evidence="1">Whole</tissue>
    </source>
</reference>
<keyword evidence="2" id="KW-1185">Reference proteome</keyword>
<sequence>MMKFSGSSTVVLSCLGNAVNRSWRWRPNTGLGNGNVRITMVEPGENTVDTRQITDIPEALTDHHCSVKSAWSKNV</sequence>
<name>A0AAN8XFG2_HALRR</name>